<evidence type="ECO:0000256" key="2">
    <source>
        <dbReference type="SAM" id="SignalP"/>
    </source>
</evidence>
<dbReference type="EMBL" id="FNCV01000001">
    <property type="protein sequence ID" value="SDG35458.1"/>
    <property type="molecule type" value="Genomic_DNA"/>
</dbReference>
<evidence type="ECO:0000256" key="1">
    <source>
        <dbReference type="SAM" id="MobiDB-lite"/>
    </source>
</evidence>
<dbReference type="Gene3D" id="3.10.620.30">
    <property type="match status" value="1"/>
</dbReference>
<evidence type="ECO:0000313" key="4">
    <source>
        <dbReference type="Proteomes" id="UP000217076"/>
    </source>
</evidence>
<dbReference type="Proteomes" id="UP000217076">
    <property type="component" value="Unassembled WGS sequence"/>
</dbReference>
<organism evidence="3 4">
    <name type="scientific">Roseospirillum parvum</name>
    <dbReference type="NCBI Taxonomy" id="83401"/>
    <lineage>
        <taxon>Bacteria</taxon>
        <taxon>Pseudomonadati</taxon>
        <taxon>Pseudomonadota</taxon>
        <taxon>Alphaproteobacteria</taxon>
        <taxon>Rhodospirillales</taxon>
        <taxon>Rhodospirillaceae</taxon>
        <taxon>Roseospirillum</taxon>
    </lineage>
</organism>
<dbReference type="STRING" id="83401.SAMN05421742_10116"/>
<feature type="chain" id="PRO_5011557488" evidence="2">
    <location>
        <begin position="39"/>
        <end position="253"/>
    </location>
</feature>
<gene>
    <name evidence="3" type="ORF">SAMN05421742_10116</name>
</gene>
<keyword evidence="2" id="KW-0732">Signal</keyword>
<dbReference type="AlphaFoldDB" id="A0A1G7TJG2"/>
<feature type="compositionally biased region" description="Pro residues" evidence="1">
    <location>
        <begin position="126"/>
        <end position="137"/>
    </location>
</feature>
<feature type="signal peptide" evidence="2">
    <location>
        <begin position="1"/>
        <end position="38"/>
    </location>
</feature>
<name>A0A1G7TJG2_9PROT</name>
<feature type="region of interest" description="Disordered" evidence="1">
    <location>
        <begin position="124"/>
        <end position="145"/>
    </location>
</feature>
<keyword evidence="4" id="KW-1185">Reference proteome</keyword>
<evidence type="ECO:0000313" key="3">
    <source>
        <dbReference type="EMBL" id="SDG35458.1"/>
    </source>
</evidence>
<proteinExistence type="predicted"/>
<accession>A0A1G7TJG2</accession>
<sequence>MVRSRLARRLSARPRLARRLGAPLAAVILVLAAPAAQAAPARPDILGSVAIPADTLAALPLWRRALADQANWLADLKGCLGRGEAECASLPEKVWLARIEGLATLPAAEKASAANLLVNQLLGESPPDPAAPDPATPAAPAAPAADAPWPTLGDLLGAHRQPAGDLALALAKYHTLRAAGVPAVDVRVVATHPTLGGGGHFLAVTRVDGDWQLLGSAGGLLEPAGRSSLFAPLYSFNETTRWVHFPARLAEHP</sequence>
<dbReference type="OrthoDB" id="5401788at2"/>
<dbReference type="RefSeq" id="WP_092613898.1">
    <property type="nucleotide sequence ID" value="NZ_FNCV01000001.1"/>
</dbReference>
<protein>
    <submittedName>
        <fullName evidence="3">Uncharacterized protein</fullName>
    </submittedName>
</protein>
<reference evidence="4" key="1">
    <citation type="submission" date="2016-10" db="EMBL/GenBank/DDBJ databases">
        <authorList>
            <person name="Varghese N."/>
            <person name="Submissions S."/>
        </authorList>
    </citation>
    <scope>NUCLEOTIDE SEQUENCE [LARGE SCALE GENOMIC DNA]</scope>
    <source>
        <strain evidence="4">930I</strain>
    </source>
</reference>